<evidence type="ECO:0000313" key="4">
    <source>
        <dbReference type="Proteomes" id="UP000002051"/>
    </source>
</evidence>
<reference evidence="3" key="3">
    <citation type="submission" date="2015-04" db="UniProtKB">
        <authorList>
            <consortium name="EnsemblPlants"/>
        </authorList>
    </citation>
    <scope>IDENTIFICATION</scope>
    <source>
        <strain evidence="3">cv. Jemalong A17</strain>
    </source>
</reference>
<dbReference type="Proteomes" id="UP000002051">
    <property type="component" value="Chromosome 2"/>
</dbReference>
<feature type="region of interest" description="Disordered" evidence="1">
    <location>
        <begin position="1"/>
        <end position="30"/>
    </location>
</feature>
<proteinExistence type="predicted"/>
<sequence length="161" mass="18240">MSLGEDMQVANTCSKRKHNGAKPKESPSSKKQYIDLLEKISSNNCIISVNFDTRERDESSANRENAIAIVYMCKETSAVMSNVQDSTIELQMISCRRVHSGTSEHAYSIRMNLIGAHYNVYNVFASHPSKFAIQFPKVPAHRESGNMLEESLSYHQWTYES</sequence>
<dbReference type="AlphaFoldDB" id="G7ITF4"/>
<accession>G7ITF4</accession>
<evidence type="ECO:0000313" key="2">
    <source>
        <dbReference type="EMBL" id="AES66572.1"/>
    </source>
</evidence>
<gene>
    <name evidence="2" type="ordered locus">MTR_2g075900</name>
</gene>
<dbReference type="PaxDb" id="3880-AES66572"/>
<dbReference type="HOGENOM" id="CLU_1646221_0_0_1"/>
<keyword evidence="4" id="KW-1185">Reference proteome</keyword>
<evidence type="ECO:0000313" key="3">
    <source>
        <dbReference type="EnsemblPlants" id="AES66572"/>
    </source>
</evidence>
<dbReference type="EMBL" id="CM001218">
    <property type="protein sequence ID" value="AES66572.1"/>
    <property type="molecule type" value="Genomic_DNA"/>
</dbReference>
<evidence type="ECO:0000256" key="1">
    <source>
        <dbReference type="SAM" id="MobiDB-lite"/>
    </source>
</evidence>
<reference evidence="2 4" key="1">
    <citation type="journal article" date="2011" name="Nature">
        <title>The Medicago genome provides insight into the evolution of rhizobial symbioses.</title>
        <authorList>
            <person name="Young N.D."/>
            <person name="Debelle F."/>
            <person name="Oldroyd G.E."/>
            <person name="Geurts R."/>
            <person name="Cannon S.B."/>
            <person name="Udvardi M.K."/>
            <person name="Benedito V.A."/>
            <person name="Mayer K.F."/>
            <person name="Gouzy J."/>
            <person name="Schoof H."/>
            <person name="Van de Peer Y."/>
            <person name="Proost S."/>
            <person name="Cook D.R."/>
            <person name="Meyers B.C."/>
            <person name="Spannagl M."/>
            <person name="Cheung F."/>
            <person name="De Mita S."/>
            <person name="Krishnakumar V."/>
            <person name="Gundlach H."/>
            <person name="Zhou S."/>
            <person name="Mudge J."/>
            <person name="Bharti A.K."/>
            <person name="Murray J.D."/>
            <person name="Naoumkina M.A."/>
            <person name="Rosen B."/>
            <person name="Silverstein K.A."/>
            <person name="Tang H."/>
            <person name="Rombauts S."/>
            <person name="Zhao P.X."/>
            <person name="Zhou P."/>
            <person name="Barbe V."/>
            <person name="Bardou P."/>
            <person name="Bechner M."/>
            <person name="Bellec A."/>
            <person name="Berger A."/>
            <person name="Berges H."/>
            <person name="Bidwell S."/>
            <person name="Bisseling T."/>
            <person name="Choisne N."/>
            <person name="Couloux A."/>
            <person name="Denny R."/>
            <person name="Deshpande S."/>
            <person name="Dai X."/>
            <person name="Doyle J.J."/>
            <person name="Dudez A.M."/>
            <person name="Farmer A.D."/>
            <person name="Fouteau S."/>
            <person name="Franken C."/>
            <person name="Gibelin C."/>
            <person name="Gish J."/>
            <person name="Goldstein S."/>
            <person name="Gonzalez A.J."/>
            <person name="Green P.J."/>
            <person name="Hallab A."/>
            <person name="Hartog M."/>
            <person name="Hua A."/>
            <person name="Humphray S.J."/>
            <person name="Jeong D.H."/>
            <person name="Jing Y."/>
            <person name="Jocker A."/>
            <person name="Kenton S.M."/>
            <person name="Kim D.J."/>
            <person name="Klee K."/>
            <person name="Lai H."/>
            <person name="Lang C."/>
            <person name="Lin S."/>
            <person name="Macmil S.L."/>
            <person name="Magdelenat G."/>
            <person name="Matthews L."/>
            <person name="McCorrison J."/>
            <person name="Monaghan E.L."/>
            <person name="Mun J.H."/>
            <person name="Najar F.Z."/>
            <person name="Nicholson C."/>
            <person name="Noirot C."/>
            <person name="O'Bleness M."/>
            <person name="Paule C.R."/>
            <person name="Poulain J."/>
            <person name="Prion F."/>
            <person name="Qin B."/>
            <person name="Qu C."/>
            <person name="Retzel E.F."/>
            <person name="Riddle C."/>
            <person name="Sallet E."/>
            <person name="Samain S."/>
            <person name="Samson N."/>
            <person name="Sanders I."/>
            <person name="Saurat O."/>
            <person name="Scarpelli C."/>
            <person name="Schiex T."/>
            <person name="Segurens B."/>
            <person name="Severin A.J."/>
            <person name="Sherrier D.J."/>
            <person name="Shi R."/>
            <person name="Sims S."/>
            <person name="Singer S.R."/>
            <person name="Sinharoy S."/>
            <person name="Sterck L."/>
            <person name="Viollet A."/>
            <person name="Wang B.B."/>
            <person name="Wang K."/>
            <person name="Wang M."/>
            <person name="Wang X."/>
            <person name="Warfsmann J."/>
            <person name="Weissenbach J."/>
            <person name="White D.D."/>
            <person name="White J.D."/>
            <person name="Wiley G.B."/>
            <person name="Wincker P."/>
            <person name="Xing Y."/>
            <person name="Yang L."/>
            <person name="Yao Z."/>
            <person name="Ying F."/>
            <person name="Zhai J."/>
            <person name="Zhou L."/>
            <person name="Zuber A."/>
            <person name="Denarie J."/>
            <person name="Dixon R.A."/>
            <person name="May G.D."/>
            <person name="Schwartz D.C."/>
            <person name="Rogers J."/>
            <person name="Quetier F."/>
            <person name="Town C.D."/>
            <person name="Roe B.A."/>
        </authorList>
    </citation>
    <scope>NUCLEOTIDE SEQUENCE [LARGE SCALE GENOMIC DNA]</scope>
    <source>
        <strain evidence="2">A17</strain>
        <strain evidence="3 4">cv. Jemalong A17</strain>
    </source>
</reference>
<name>G7ITF4_MEDTR</name>
<protein>
    <submittedName>
        <fullName evidence="2 3">Uncharacterized protein</fullName>
    </submittedName>
</protein>
<dbReference type="EnsemblPlants" id="AES66572">
    <property type="protein sequence ID" value="AES66572"/>
    <property type="gene ID" value="MTR_2g075900"/>
</dbReference>
<organism evidence="2 4">
    <name type="scientific">Medicago truncatula</name>
    <name type="common">Barrel medic</name>
    <name type="synonym">Medicago tribuloides</name>
    <dbReference type="NCBI Taxonomy" id="3880"/>
    <lineage>
        <taxon>Eukaryota</taxon>
        <taxon>Viridiplantae</taxon>
        <taxon>Streptophyta</taxon>
        <taxon>Embryophyta</taxon>
        <taxon>Tracheophyta</taxon>
        <taxon>Spermatophyta</taxon>
        <taxon>Magnoliopsida</taxon>
        <taxon>eudicotyledons</taxon>
        <taxon>Gunneridae</taxon>
        <taxon>Pentapetalae</taxon>
        <taxon>rosids</taxon>
        <taxon>fabids</taxon>
        <taxon>Fabales</taxon>
        <taxon>Fabaceae</taxon>
        <taxon>Papilionoideae</taxon>
        <taxon>50 kb inversion clade</taxon>
        <taxon>NPAAA clade</taxon>
        <taxon>Hologalegina</taxon>
        <taxon>IRL clade</taxon>
        <taxon>Trifolieae</taxon>
        <taxon>Medicago</taxon>
    </lineage>
</organism>
<reference evidence="2 4" key="2">
    <citation type="journal article" date="2014" name="BMC Genomics">
        <title>An improved genome release (version Mt4.0) for the model legume Medicago truncatula.</title>
        <authorList>
            <person name="Tang H."/>
            <person name="Krishnakumar V."/>
            <person name="Bidwell S."/>
            <person name="Rosen B."/>
            <person name="Chan A."/>
            <person name="Zhou S."/>
            <person name="Gentzbittel L."/>
            <person name="Childs K.L."/>
            <person name="Yandell M."/>
            <person name="Gundlach H."/>
            <person name="Mayer K.F."/>
            <person name="Schwartz D.C."/>
            <person name="Town C.D."/>
        </authorList>
    </citation>
    <scope>GENOME REANNOTATION</scope>
    <source>
        <strain evidence="3 4">cv. Jemalong A17</strain>
    </source>
</reference>